<dbReference type="InterPro" id="IPR055343">
    <property type="entry name" value="CREG_beta-barrel"/>
</dbReference>
<dbReference type="Pfam" id="PF13883">
    <property type="entry name" value="CREG_beta-barrel"/>
    <property type="match status" value="1"/>
</dbReference>
<dbReference type="Gene3D" id="2.30.110.10">
    <property type="entry name" value="Electron Transport, Fmn-binding Protein, Chain A"/>
    <property type="match status" value="1"/>
</dbReference>
<dbReference type="EMBL" id="KN837108">
    <property type="protein sequence ID" value="KIJ46306.1"/>
    <property type="molecule type" value="Genomic_DNA"/>
</dbReference>
<organism evidence="3 4">
    <name type="scientific">Sphaerobolus stellatus (strain SS14)</name>
    <dbReference type="NCBI Taxonomy" id="990650"/>
    <lineage>
        <taxon>Eukaryota</taxon>
        <taxon>Fungi</taxon>
        <taxon>Dikarya</taxon>
        <taxon>Basidiomycota</taxon>
        <taxon>Agaricomycotina</taxon>
        <taxon>Agaricomycetes</taxon>
        <taxon>Phallomycetidae</taxon>
        <taxon>Geastrales</taxon>
        <taxon>Sphaerobolaceae</taxon>
        <taxon>Sphaerobolus</taxon>
    </lineage>
</organism>
<dbReference type="InterPro" id="IPR012349">
    <property type="entry name" value="Split_barrel_FMN-bd"/>
</dbReference>
<feature type="domain" description="CREG-like beta-barrel" evidence="2">
    <location>
        <begin position="23"/>
        <end position="187"/>
    </location>
</feature>
<feature type="chain" id="PRO_5002205153" description="CREG-like beta-barrel domain-containing protein" evidence="1">
    <location>
        <begin position="21"/>
        <end position="199"/>
    </location>
</feature>
<dbReference type="Proteomes" id="UP000054279">
    <property type="component" value="Unassembled WGS sequence"/>
</dbReference>
<keyword evidence="4" id="KW-1185">Reference proteome</keyword>
<evidence type="ECO:0000256" key="1">
    <source>
        <dbReference type="SAM" id="SignalP"/>
    </source>
</evidence>
<dbReference type="OrthoDB" id="2138282at2759"/>
<keyword evidence="1" id="KW-0732">Signal</keyword>
<dbReference type="PANTHER" id="PTHR37273:SF1">
    <property type="entry name" value="ADL397C-AP"/>
    <property type="match status" value="1"/>
</dbReference>
<feature type="signal peptide" evidence="1">
    <location>
        <begin position="1"/>
        <end position="20"/>
    </location>
</feature>
<name>A0A0C9W4J0_SPHS4</name>
<dbReference type="PANTHER" id="PTHR37273">
    <property type="entry name" value="CHROMOSOME 8, WHOLE GENOME SHOTGUN SEQUENCE"/>
    <property type="match status" value="1"/>
</dbReference>
<dbReference type="SUPFAM" id="SSF50475">
    <property type="entry name" value="FMN-binding split barrel"/>
    <property type="match status" value="1"/>
</dbReference>
<protein>
    <recommendedName>
        <fullName evidence="2">CREG-like beta-barrel domain-containing protein</fullName>
    </recommendedName>
</protein>
<proteinExistence type="predicted"/>
<accession>A0A0C9W4J0</accession>
<evidence type="ECO:0000313" key="4">
    <source>
        <dbReference type="Proteomes" id="UP000054279"/>
    </source>
</evidence>
<evidence type="ECO:0000259" key="2">
    <source>
        <dbReference type="Pfam" id="PF13883"/>
    </source>
</evidence>
<reference evidence="3 4" key="1">
    <citation type="submission" date="2014-06" db="EMBL/GenBank/DDBJ databases">
        <title>Evolutionary Origins and Diversification of the Mycorrhizal Mutualists.</title>
        <authorList>
            <consortium name="DOE Joint Genome Institute"/>
            <consortium name="Mycorrhizal Genomics Consortium"/>
            <person name="Kohler A."/>
            <person name="Kuo A."/>
            <person name="Nagy L.G."/>
            <person name="Floudas D."/>
            <person name="Copeland A."/>
            <person name="Barry K.W."/>
            <person name="Cichocki N."/>
            <person name="Veneault-Fourrey C."/>
            <person name="LaButti K."/>
            <person name="Lindquist E.A."/>
            <person name="Lipzen A."/>
            <person name="Lundell T."/>
            <person name="Morin E."/>
            <person name="Murat C."/>
            <person name="Riley R."/>
            <person name="Ohm R."/>
            <person name="Sun H."/>
            <person name="Tunlid A."/>
            <person name="Henrissat B."/>
            <person name="Grigoriev I.V."/>
            <person name="Hibbett D.S."/>
            <person name="Martin F."/>
        </authorList>
    </citation>
    <scope>NUCLEOTIDE SEQUENCE [LARGE SCALE GENOMIC DNA]</scope>
    <source>
        <strain evidence="3 4">SS14</strain>
    </source>
</reference>
<sequence>MLFIAFLTLFIVYSTGTVDARETVNDAARIGRRLIHETSIGTMATRYSSDHPTLAGMPFALQEYYASCFTNGSLLLLFLPISRHSRNILASPGHTASISMWHNPSPSADQPRISLMGNVTVLRHESELSPDLKDCYLSEHPDAKWWLPEDPESAHISFWARFDPVSVYFVGGFGDEHYIGEIPLNLYQEVSYSKSLRVQ</sequence>
<evidence type="ECO:0000313" key="3">
    <source>
        <dbReference type="EMBL" id="KIJ46306.1"/>
    </source>
</evidence>
<dbReference type="AlphaFoldDB" id="A0A0C9W4J0"/>
<dbReference type="HOGENOM" id="CLU_056802_3_1_1"/>
<gene>
    <name evidence="3" type="ORF">M422DRAFT_29406</name>
</gene>